<evidence type="ECO:0000313" key="10">
    <source>
        <dbReference type="Proteomes" id="UP001597302"/>
    </source>
</evidence>
<keyword evidence="10" id="KW-1185">Reference proteome</keyword>
<dbReference type="InterPro" id="IPR036188">
    <property type="entry name" value="FAD/NAD-bd_sf"/>
</dbReference>
<evidence type="ECO:0000256" key="1">
    <source>
        <dbReference type="ARBA" id="ARBA00001974"/>
    </source>
</evidence>
<evidence type="ECO:0000256" key="4">
    <source>
        <dbReference type="ARBA" id="ARBA00022827"/>
    </source>
</evidence>
<dbReference type="SUPFAM" id="SSF51905">
    <property type="entry name" value="FAD/NAD(P)-binding domain"/>
    <property type="match status" value="1"/>
</dbReference>
<dbReference type="Proteomes" id="UP001597302">
    <property type="component" value="Unassembled WGS sequence"/>
</dbReference>
<evidence type="ECO:0000313" key="9">
    <source>
        <dbReference type="EMBL" id="MFD1481258.1"/>
    </source>
</evidence>
<dbReference type="Gene3D" id="3.50.50.60">
    <property type="entry name" value="FAD/NAD(P)-binding domain"/>
    <property type="match status" value="2"/>
</dbReference>
<keyword evidence="5" id="KW-0560">Oxidoreductase</keyword>
<dbReference type="InterPro" id="IPR000172">
    <property type="entry name" value="GMC_OxRdtase_N"/>
</dbReference>
<reference evidence="10" key="1">
    <citation type="journal article" date="2019" name="Int. J. Syst. Evol. Microbiol.">
        <title>The Global Catalogue of Microorganisms (GCM) 10K type strain sequencing project: providing services to taxonomists for standard genome sequencing and annotation.</title>
        <authorList>
            <consortium name="The Broad Institute Genomics Platform"/>
            <consortium name="The Broad Institute Genome Sequencing Center for Infectious Disease"/>
            <person name="Wu L."/>
            <person name="Ma J."/>
        </authorList>
    </citation>
    <scope>NUCLEOTIDE SEQUENCE [LARGE SCALE GENOMIC DNA]</scope>
    <source>
        <strain evidence="10">CCM 8875</strain>
    </source>
</reference>
<dbReference type="Pfam" id="PF00890">
    <property type="entry name" value="FAD_binding_2"/>
    <property type="match status" value="1"/>
</dbReference>
<gene>
    <name evidence="9" type="ORF">ACFQ5P_08120</name>
</gene>
<comment type="caution">
    <text evidence="9">The sequence shown here is derived from an EMBL/GenBank/DDBJ whole genome shotgun (WGS) entry which is preliminary data.</text>
</comment>
<proteinExistence type="inferred from homology"/>
<dbReference type="InterPro" id="IPR051473">
    <property type="entry name" value="P2Ox-like"/>
</dbReference>
<feature type="domain" description="Glucose-methanol-choline oxidoreductase C-terminal" evidence="8">
    <location>
        <begin position="457"/>
        <end position="512"/>
    </location>
</feature>
<protein>
    <submittedName>
        <fullName evidence="9">GMC oxidoreductase</fullName>
    </submittedName>
</protein>
<evidence type="ECO:0000256" key="2">
    <source>
        <dbReference type="ARBA" id="ARBA00010790"/>
    </source>
</evidence>
<evidence type="ECO:0000259" key="7">
    <source>
        <dbReference type="Pfam" id="PF00890"/>
    </source>
</evidence>
<evidence type="ECO:0000256" key="3">
    <source>
        <dbReference type="ARBA" id="ARBA00022630"/>
    </source>
</evidence>
<name>A0ABW4DWS0_9RHOB</name>
<dbReference type="EMBL" id="JBHTOQ010000018">
    <property type="protein sequence ID" value="MFD1481258.1"/>
    <property type="molecule type" value="Genomic_DNA"/>
</dbReference>
<dbReference type="Pfam" id="PF00732">
    <property type="entry name" value="GMC_oxred_N"/>
    <property type="match status" value="1"/>
</dbReference>
<comment type="similarity">
    <text evidence="2">Belongs to the GMC oxidoreductase family.</text>
</comment>
<keyword evidence="4" id="KW-0274">FAD</keyword>
<evidence type="ECO:0000259" key="6">
    <source>
        <dbReference type="Pfam" id="PF00732"/>
    </source>
</evidence>
<evidence type="ECO:0000256" key="5">
    <source>
        <dbReference type="ARBA" id="ARBA00023002"/>
    </source>
</evidence>
<accession>A0ABW4DWS0</accession>
<organism evidence="9 10">
    <name type="scientific">Paracoccus nototheniae</name>
    <dbReference type="NCBI Taxonomy" id="2489002"/>
    <lineage>
        <taxon>Bacteria</taxon>
        <taxon>Pseudomonadati</taxon>
        <taxon>Pseudomonadota</taxon>
        <taxon>Alphaproteobacteria</taxon>
        <taxon>Rhodobacterales</taxon>
        <taxon>Paracoccaceae</taxon>
        <taxon>Paracoccus</taxon>
    </lineage>
</organism>
<dbReference type="RefSeq" id="WP_379106631.1">
    <property type="nucleotide sequence ID" value="NZ_CBCSAJ010000019.1"/>
</dbReference>
<comment type="cofactor">
    <cofactor evidence="1">
        <name>FAD</name>
        <dbReference type="ChEBI" id="CHEBI:57692"/>
    </cofactor>
</comment>
<feature type="domain" description="Glucose-methanol-choline oxidoreductase N-terminal" evidence="6">
    <location>
        <begin position="80"/>
        <end position="302"/>
    </location>
</feature>
<keyword evidence="3" id="KW-0285">Flavoprotein</keyword>
<dbReference type="InterPro" id="IPR007867">
    <property type="entry name" value="GMC_OxRtase_C"/>
</dbReference>
<dbReference type="PANTHER" id="PTHR42784">
    <property type="entry name" value="PYRANOSE 2-OXIDASE"/>
    <property type="match status" value="1"/>
</dbReference>
<dbReference type="PANTHER" id="PTHR42784:SF1">
    <property type="entry name" value="PYRANOSE 2-OXIDASE"/>
    <property type="match status" value="1"/>
</dbReference>
<dbReference type="InterPro" id="IPR003953">
    <property type="entry name" value="FAD-dep_OxRdtase_2_FAD-bd"/>
</dbReference>
<evidence type="ECO:0000259" key="8">
    <source>
        <dbReference type="Pfam" id="PF05199"/>
    </source>
</evidence>
<sequence length="528" mass="57219">MSNILRPDRIWDVIVVGAGLGGGTCGRALAEAGLRVLYVEQGPATPRLAENTQEAARDDPFTRQMFGCWPLPVDATVNGVRTTAFGAQGVGLGGTSSFYAAALEQPERHDFESTPDMPHPTGGWPVAHDEFAPWFARARDIMAVNGGQDPLGDPVGPLATPRPLSPRDAALGQALQDAGLHPYRAQLGIRNVEGCMECIGHKCPRNCKMDGRSAGVWPALATGRAEVLEGARVLALTGHGRTVTGLRVAHDGAEQMLRARAVVLAAGGLASPRLLMASATPDWPQGGANSSGLVGRGLMFHINERIALWPPRKAPPSSPGPRKTFSMRDFYRHQGDRMGLFQSLGLPADFGNILYVLHEKYDRSVLRRVRPGREFLRIPTLIAARILGEARVFAGILEDLPDDRNHVGFDPARPGVIIYDYTMSDDLLARRKRFRKQLKRRLRGVRSLWLSHAPELNIAHPCGTLRFSDDPARGVLDRDCRAHDLDNLYVADASFMPTSTGVNPGLTIVANALRVADALARRLSGTAP</sequence>
<dbReference type="Pfam" id="PF05199">
    <property type="entry name" value="GMC_oxred_C"/>
    <property type="match status" value="1"/>
</dbReference>
<feature type="domain" description="FAD-dependent oxidoreductase 2 FAD-binding" evidence="7">
    <location>
        <begin position="12"/>
        <end position="44"/>
    </location>
</feature>